<dbReference type="Proteomes" id="UP001239111">
    <property type="component" value="Chromosome 2"/>
</dbReference>
<keyword evidence="2" id="KW-1185">Reference proteome</keyword>
<name>A0ACC2P9I0_9HYME</name>
<gene>
    <name evidence="1" type="ORF">QAD02_015438</name>
</gene>
<organism evidence="1 2">
    <name type="scientific">Eretmocerus hayati</name>
    <dbReference type="NCBI Taxonomy" id="131215"/>
    <lineage>
        <taxon>Eukaryota</taxon>
        <taxon>Metazoa</taxon>
        <taxon>Ecdysozoa</taxon>
        <taxon>Arthropoda</taxon>
        <taxon>Hexapoda</taxon>
        <taxon>Insecta</taxon>
        <taxon>Pterygota</taxon>
        <taxon>Neoptera</taxon>
        <taxon>Endopterygota</taxon>
        <taxon>Hymenoptera</taxon>
        <taxon>Apocrita</taxon>
        <taxon>Proctotrupomorpha</taxon>
        <taxon>Chalcidoidea</taxon>
        <taxon>Aphelinidae</taxon>
        <taxon>Aphelininae</taxon>
        <taxon>Eretmocerus</taxon>
    </lineage>
</organism>
<dbReference type="EMBL" id="CM056742">
    <property type="protein sequence ID" value="KAJ8679651.1"/>
    <property type="molecule type" value="Genomic_DNA"/>
</dbReference>
<accession>A0ACC2P9I0</accession>
<comment type="caution">
    <text evidence="1">The sequence shown here is derived from an EMBL/GenBank/DDBJ whole genome shotgun (WGS) entry which is preliminary data.</text>
</comment>
<reference evidence="1" key="1">
    <citation type="submission" date="2023-04" db="EMBL/GenBank/DDBJ databases">
        <title>A chromosome-level genome assembly of the parasitoid wasp Eretmocerus hayati.</title>
        <authorList>
            <person name="Zhong Y."/>
            <person name="Liu S."/>
            <person name="Liu Y."/>
        </authorList>
    </citation>
    <scope>NUCLEOTIDE SEQUENCE</scope>
    <source>
        <strain evidence="1">ZJU_SS_LIU_2023</strain>
    </source>
</reference>
<proteinExistence type="predicted"/>
<protein>
    <submittedName>
        <fullName evidence="1">Uncharacterized protein</fullName>
    </submittedName>
</protein>
<evidence type="ECO:0000313" key="2">
    <source>
        <dbReference type="Proteomes" id="UP001239111"/>
    </source>
</evidence>
<evidence type="ECO:0000313" key="1">
    <source>
        <dbReference type="EMBL" id="KAJ8679651.1"/>
    </source>
</evidence>
<sequence length="1524" mass="174455">MSNPASASYRWGNSQHGNVCNNELLDMIEKLHDYISSLPVISLRKIPEFNEEIHLNLSLEAYRIKQKYRPQIKQTWPSTSTHFPISHLPPSTNQCGVQTARETIVPSSSDVDQTLLDQSTPCNFSDDTGFVELVSAYSGPTNEDITNNRAINDIIPICTTNVEDDDDIQIIEEPVAQVIEGSPTLRKKNKGFYFSIISKRKRNSHSEIALYVAKEHANQHGLIFCFDDKESINVEEALKDHDISVCRLSSISDEERWIKGEVKVLICSSKLPKPMPREKEIAFIIHGTLPISMKSFIKKLKLIPKKKKEVIDCVIFYSRLDLYKYRSLFGDSDQETMRKRHNLYFVSYYCEGSGCRKFFLSQTKCQSVYVSCDNCLDGRVNSYEIVNVSEESKEILNRLNKQHNQTITQITSKDKDQDRELTWKILSQLLLKGYLYEVASSGSRYPKVLLTQKGLDVIADLGEFQIVVERRKIQIEEDDEDDACSILDENEFNPYKKLKLEKMDNNNSNGENELKLQQSRECFNELMNLLKELYDYNSDTLSLVRLRQLPDIDEGLHLRLLLKTYCMIQKCQSQVVSLTTVTPSHIINNCNFSEARKPTESSVMIQQTNSTFIEKEVASPSASHRVHISPSPAARGNLSEDLGFVSPISMISTETVKNPDLPISWILQTTNTRKDSAQLVQNNPDTLIRRNKKVYYSVKQKNQRNSHLGIAEYVLREHWNEQGIIYCHDDTKEAAKLEEQLFKLGITVCRFSNACNEKRWTDGEVKVLLCAPNFPKSPIHQKIGFFIYASVPVSMNSLKNKLELIVPPEENGIVDFTIFYSRFDRYKFGSFFKDDNEKMKKKRQKLYDVVNFCEGSDCRKLSLTGIDCQSTEVVSCDNCFKGVNSLQMMDVTKKARSILKRLIKHGDQTVAQIAALDKKEDKEMIFKILNQLIFRGYLKEVSNSRFYPKLVPTSKGRNAIAESQGFQQNHRQSLQEVRDVFELLTSFHTLTSMLPLSWLRQIPEFDEERYLDSLLRIHRMKMTGSQQSLLQAIQSLGNHVNSAPISNFENACARKRAECQVMNASANTSTVLDAPIANSEPVSENLSDNISASNAVPSRHAPSTPTIITTSTIAVESPSTSSSQPVNSLPLDNQDDADIQIIKEHIPHPGRFRGPPQKISGISQSTNAEKRRFYYNVVMKGNQKDSCAAIAKFIKTNYPGEFGIVYCHDDDEVIDLELELRKLGVLTCSLLSNKDSVNSKNEEWWARGKVNVLCAARSPKQWMSKKLRFIFHATLPASLGKFRRRLTFVKQKQGVIDCTIFYRRNDLHWKFRHFFRHNSDEVLEQRKNLYSVAAFCEDQISCRRQVLSRLLCEKAHLSCDNCIRGGQFEWLDVSQKARMILSDLKNGYHTIRQIADRFGKNKSKANEVTLKILHALIHRGYLTEFSDKGRYPRAYRTQIVDKVLQDGSPFQIKIQWGKKSGTNEEDLDILSIFHEDQWNDSKPLKRLKLDIGYNEVSDEDVEARTEDSDFFLRLSPSNSECKST</sequence>